<dbReference type="GO" id="GO:0005737">
    <property type="term" value="C:cytoplasm"/>
    <property type="evidence" value="ECO:0007669"/>
    <property type="project" value="TreeGrafter"/>
</dbReference>
<dbReference type="Pfam" id="PF00011">
    <property type="entry name" value="HSP20"/>
    <property type="match status" value="1"/>
</dbReference>
<dbReference type="GO" id="GO:0005634">
    <property type="term" value="C:nucleus"/>
    <property type="evidence" value="ECO:0007669"/>
    <property type="project" value="TreeGrafter"/>
</dbReference>
<dbReference type="InterPro" id="IPR001436">
    <property type="entry name" value="Alpha-crystallin/sHSP_animal"/>
</dbReference>
<dbReference type="PRINTS" id="PR00299">
    <property type="entry name" value="ACRYSTALLIN"/>
</dbReference>
<dbReference type="Proteomes" id="UP000025227">
    <property type="component" value="Unplaced"/>
</dbReference>
<keyword evidence="5" id="KW-1185">Reference proteome</keyword>
<sequence>MRTSFLPLVNHVCSQLDDTFSRTHRCPCSHLRIRDDKKLPMDQVGKVTEDDTRLVISLNVSKFKPDELRVNIDGRTITVEGKQEVKEGPTYSARSFLRRWKLPENVDVEQIRSTISEDGQLAIEAPKHEPAAEELKQQN</sequence>
<dbReference type="CDD" id="cd06526">
    <property type="entry name" value="metazoan_ACD"/>
    <property type="match status" value="1"/>
</dbReference>
<name>A0A7I4XUZ3_HAECO</name>
<dbReference type="GO" id="GO:0009408">
    <property type="term" value="P:response to heat"/>
    <property type="evidence" value="ECO:0007669"/>
    <property type="project" value="TreeGrafter"/>
</dbReference>
<evidence type="ECO:0000256" key="3">
    <source>
        <dbReference type="SAM" id="MobiDB-lite"/>
    </source>
</evidence>
<dbReference type="InterPro" id="IPR002068">
    <property type="entry name" value="A-crystallin/Hsp20_dom"/>
</dbReference>
<dbReference type="PANTHER" id="PTHR45640:SF32">
    <property type="entry name" value="STRESS-INDUCED PROTEIN 1"/>
    <property type="match status" value="1"/>
</dbReference>
<evidence type="ECO:0000259" key="4">
    <source>
        <dbReference type="PROSITE" id="PS01031"/>
    </source>
</evidence>
<feature type="region of interest" description="Disordered" evidence="3">
    <location>
        <begin position="117"/>
        <end position="139"/>
    </location>
</feature>
<evidence type="ECO:0000256" key="1">
    <source>
        <dbReference type="PROSITE-ProRule" id="PRU00285"/>
    </source>
</evidence>
<organism evidence="5 6">
    <name type="scientific">Haemonchus contortus</name>
    <name type="common">Barber pole worm</name>
    <dbReference type="NCBI Taxonomy" id="6289"/>
    <lineage>
        <taxon>Eukaryota</taxon>
        <taxon>Metazoa</taxon>
        <taxon>Ecdysozoa</taxon>
        <taxon>Nematoda</taxon>
        <taxon>Chromadorea</taxon>
        <taxon>Rhabditida</taxon>
        <taxon>Rhabditina</taxon>
        <taxon>Rhabditomorpha</taxon>
        <taxon>Strongyloidea</taxon>
        <taxon>Trichostrongylidae</taxon>
        <taxon>Haemonchus</taxon>
    </lineage>
</organism>
<evidence type="ECO:0000256" key="2">
    <source>
        <dbReference type="RuleBase" id="RU003616"/>
    </source>
</evidence>
<dbReference type="WBParaSite" id="HCON_00007780-00001">
    <property type="protein sequence ID" value="HCON_00007780-00001"/>
    <property type="gene ID" value="HCON_00007780"/>
</dbReference>
<dbReference type="GO" id="GO:0051082">
    <property type="term" value="F:unfolded protein binding"/>
    <property type="evidence" value="ECO:0007669"/>
    <property type="project" value="TreeGrafter"/>
</dbReference>
<feature type="compositionally biased region" description="Basic and acidic residues" evidence="3">
    <location>
        <begin position="125"/>
        <end position="139"/>
    </location>
</feature>
<proteinExistence type="inferred from homology"/>
<feature type="domain" description="SHSP" evidence="4">
    <location>
        <begin position="32"/>
        <end position="139"/>
    </location>
</feature>
<dbReference type="PANTHER" id="PTHR45640">
    <property type="entry name" value="HEAT SHOCK PROTEIN HSP-12.2-RELATED"/>
    <property type="match status" value="1"/>
</dbReference>
<dbReference type="PROSITE" id="PS01031">
    <property type="entry name" value="SHSP"/>
    <property type="match status" value="1"/>
</dbReference>
<dbReference type="SUPFAM" id="SSF49764">
    <property type="entry name" value="HSP20-like chaperones"/>
    <property type="match status" value="1"/>
</dbReference>
<dbReference type="Gene3D" id="2.60.40.790">
    <property type="match status" value="1"/>
</dbReference>
<dbReference type="InterPro" id="IPR008978">
    <property type="entry name" value="HSP20-like_chaperone"/>
</dbReference>
<evidence type="ECO:0000313" key="6">
    <source>
        <dbReference type="WBParaSite" id="HCON_00007780-00001"/>
    </source>
</evidence>
<dbReference type="OrthoDB" id="1431247at2759"/>
<evidence type="ECO:0000313" key="5">
    <source>
        <dbReference type="Proteomes" id="UP000025227"/>
    </source>
</evidence>
<protein>
    <submittedName>
        <fullName evidence="6">SHSP domain-containing protein</fullName>
    </submittedName>
</protein>
<dbReference type="AlphaFoldDB" id="A0A7I4XUZ3"/>
<dbReference type="GO" id="GO:0036498">
    <property type="term" value="P:IRE1-mediated unfolded protein response"/>
    <property type="evidence" value="ECO:0007669"/>
    <property type="project" value="TreeGrafter"/>
</dbReference>
<reference evidence="6" key="1">
    <citation type="submission" date="2020-12" db="UniProtKB">
        <authorList>
            <consortium name="WormBaseParasite"/>
        </authorList>
    </citation>
    <scope>IDENTIFICATION</scope>
    <source>
        <strain evidence="6">MHco3</strain>
    </source>
</reference>
<accession>A0A7I4XUZ3</accession>
<dbReference type="GO" id="GO:0042026">
    <property type="term" value="P:protein refolding"/>
    <property type="evidence" value="ECO:0007669"/>
    <property type="project" value="TreeGrafter"/>
</dbReference>
<comment type="similarity">
    <text evidence="1 2">Belongs to the small heat shock protein (HSP20) family.</text>
</comment>